<dbReference type="PANTHER" id="PTHR22847">
    <property type="entry name" value="WD40 REPEAT PROTEIN"/>
    <property type="match status" value="1"/>
</dbReference>
<evidence type="ECO:0000256" key="4">
    <source>
        <dbReference type="SAM" id="MobiDB-lite"/>
    </source>
</evidence>
<dbReference type="InterPro" id="IPR015943">
    <property type="entry name" value="WD40/YVTN_repeat-like_dom_sf"/>
</dbReference>
<dbReference type="PROSITE" id="PS50082">
    <property type="entry name" value="WD_REPEATS_2"/>
    <property type="match status" value="2"/>
</dbReference>
<dbReference type="AlphaFoldDB" id="A0A8H3DWW1"/>
<reference evidence="5" key="1">
    <citation type="submission" date="2021-01" db="EMBL/GenBank/DDBJ databases">
        <authorList>
            <person name="Kaushik A."/>
        </authorList>
    </citation>
    <scope>NUCLEOTIDE SEQUENCE</scope>
    <source>
        <strain evidence="5">AG5</strain>
    </source>
</reference>
<evidence type="ECO:0000313" key="5">
    <source>
        <dbReference type="EMBL" id="CAE7133482.1"/>
    </source>
</evidence>
<keyword evidence="2" id="KW-0677">Repeat</keyword>
<dbReference type="Proteomes" id="UP000663827">
    <property type="component" value="Unassembled WGS sequence"/>
</dbReference>
<dbReference type="PRINTS" id="PR00320">
    <property type="entry name" value="GPROTEINBRPT"/>
</dbReference>
<dbReference type="PROSITE" id="PS00678">
    <property type="entry name" value="WD_REPEATS_1"/>
    <property type="match status" value="2"/>
</dbReference>
<dbReference type="Gene3D" id="2.130.10.10">
    <property type="entry name" value="YVTN repeat-like/Quinoprotein amine dehydrogenase"/>
    <property type="match status" value="2"/>
</dbReference>
<evidence type="ECO:0000256" key="1">
    <source>
        <dbReference type="ARBA" id="ARBA00022574"/>
    </source>
</evidence>
<feature type="compositionally biased region" description="Acidic residues" evidence="4">
    <location>
        <begin position="441"/>
        <end position="457"/>
    </location>
</feature>
<evidence type="ECO:0000256" key="3">
    <source>
        <dbReference type="PROSITE-ProRule" id="PRU00221"/>
    </source>
</evidence>
<dbReference type="SMART" id="SM00320">
    <property type="entry name" value="WD40"/>
    <property type="match status" value="5"/>
</dbReference>
<proteinExistence type="predicted"/>
<feature type="repeat" description="WD" evidence="3">
    <location>
        <begin position="75"/>
        <end position="119"/>
    </location>
</feature>
<dbReference type="InterPro" id="IPR020472">
    <property type="entry name" value="WD40_PAC1"/>
</dbReference>
<dbReference type="PROSITE" id="PS50294">
    <property type="entry name" value="WD_REPEATS_REGION"/>
    <property type="match status" value="2"/>
</dbReference>
<sequence length="457" mass="49476">MQTTDTSNFFRSEADIAAEEARTRKAERTKHIGSPVELKGKVIRLVVRDGEAWTAESGSVVRRTNLVTGKSVQVYRGHTGPVTCLAFFKPESDRTILLSGAWDQTIKAWDTETGNLLSTTKAHSDFLKTLLVIPHLKLLVSGSSDKRVKLWDLSVLISPATHTESLIQIGSTTGHTRPVECLAADSSTSCRIYSADSMGVIKAWEVESHPAPTSSRRLTHVSDLQAHTMGITDMWVAHGRVWSGELDVPVAVIGFIPTYGAFFCRNLASTDNTVCVQTLDAGAVSPSLGHATHVRSLIPLHLTPAALPVLVTGSATGSLHIWDLEWVGDGDDPAVIDGSGARESGTVDVHSHEVTALALWVRQPAAEATTETADEGKELPRVKSVEPWVVSGSLDGTLRRWRLSDLLDGKYSKITQEAIETKADSSKADPPGIKSKTFAMTEEEERELAELISDEDS</sequence>
<dbReference type="PANTHER" id="PTHR22847:SF637">
    <property type="entry name" value="WD REPEAT DOMAIN 5B"/>
    <property type="match status" value="1"/>
</dbReference>
<protein>
    <submittedName>
        <fullName evidence="5">Uncharacterized protein</fullName>
    </submittedName>
</protein>
<accession>A0A8H3DWW1</accession>
<comment type="caution">
    <text evidence="5">The sequence shown here is derived from an EMBL/GenBank/DDBJ whole genome shotgun (WGS) entry which is preliminary data.</text>
</comment>
<dbReference type="Pfam" id="PF00400">
    <property type="entry name" value="WD40"/>
    <property type="match status" value="2"/>
</dbReference>
<dbReference type="InterPro" id="IPR019775">
    <property type="entry name" value="WD40_repeat_CS"/>
</dbReference>
<dbReference type="InterPro" id="IPR036322">
    <property type="entry name" value="WD40_repeat_dom_sf"/>
</dbReference>
<feature type="region of interest" description="Disordered" evidence="4">
    <location>
        <begin position="421"/>
        <end position="457"/>
    </location>
</feature>
<dbReference type="SUPFAM" id="SSF50978">
    <property type="entry name" value="WD40 repeat-like"/>
    <property type="match status" value="1"/>
</dbReference>
<organism evidence="5 6">
    <name type="scientific">Rhizoctonia solani</name>
    <dbReference type="NCBI Taxonomy" id="456999"/>
    <lineage>
        <taxon>Eukaryota</taxon>
        <taxon>Fungi</taxon>
        <taxon>Dikarya</taxon>
        <taxon>Basidiomycota</taxon>
        <taxon>Agaricomycotina</taxon>
        <taxon>Agaricomycetes</taxon>
        <taxon>Cantharellales</taxon>
        <taxon>Ceratobasidiaceae</taxon>
        <taxon>Rhizoctonia</taxon>
    </lineage>
</organism>
<dbReference type="EMBL" id="CAJNJQ010001334">
    <property type="protein sequence ID" value="CAE7133482.1"/>
    <property type="molecule type" value="Genomic_DNA"/>
</dbReference>
<gene>
    <name evidence="5" type="ORF">RDB_LOCUS66546</name>
</gene>
<dbReference type="GO" id="GO:1990234">
    <property type="term" value="C:transferase complex"/>
    <property type="evidence" value="ECO:0007669"/>
    <property type="project" value="UniProtKB-ARBA"/>
</dbReference>
<evidence type="ECO:0000256" key="2">
    <source>
        <dbReference type="ARBA" id="ARBA00022737"/>
    </source>
</evidence>
<dbReference type="InterPro" id="IPR001680">
    <property type="entry name" value="WD40_rpt"/>
</dbReference>
<name>A0A8H3DWW1_9AGAM</name>
<keyword evidence="1 3" id="KW-0853">WD repeat</keyword>
<evidence type="ECO:0000313" key="6">
    <source>
        <dbReference type="Proteomes" id="UP000663827"/>
    </source>
</evidence>
<feature type="repeat" description="WD" evidence="3">
    <location>
        <begin position="120"/>
        <end position="154"/>
    </location>
</feature>